<protein>
    <submittedName>
        <fullName evidence="7">Multidrug transporter subunit MdtL</fullName>
    </submittedName>
</protein>
<keyword evidence="4 5" id="KW-0472">Membrane</keyword>
<dbReference type="GO" id="GO:1990961">
    <property type="term" value="P:xenobiotic detoxification by transmembrane export across the plasma membrane"/>
    <property type="evidence" value="ECO:0007669"/>
    <property type="project" value="TreeGrafter"/>
</dbReference>
<dbReference type="PROSITE" id="PS00216">
    <property type="entry name" value="SUGAR_TRANSPORT_1"/>
    <property type="match status" value="1"/>
</dbReference>
<evidence type="ECO:0000259" key="6">
    <source>
        <dbReference type="PROSITE" id="PS50850"/>
    </source>
</evidence>
<feature type="transmembrane region" description="Helical" evidence="5">
    <location>
        <begin position="310"/>
        <end position="333"/>
    </location>
</feature>
<feature type="transmembrane region" description="Helical" evidence="5">
    <location>
        <begin position="345"/>
        <end position="368"/>
    </location>
</feature>
<evidence type="ECO:0000313" key="8">
    <source>
        <dbReference type="Proteomes" id="UP000235405"/>
    </source>
</evidence>
<evidence type="ECO:0000256" key="3">
    <source>
        <dbReference type="ARBA" id="ARBA00022989"/>
    </source>
</evidence>
<evidence type="ECO:0000256" key="4">
    <source>
        <dbReference type="ARBA" id="ARBA00023136"/>
    </source>
</evidence>
<dbReference type="AlphaFoldDB" id="A0A2N7C896"/>
<dbReference type="InterPro" id="IPR020846">
    <property type="entry name" value="MFS_dom"/>
</dbReference>
<dbReference type="Pfam" id="PF07690">
    <property type="entry name" value="MFS_1"/>
    <property type="match status" value="1"/>
</dbReference>
<feature type="transmembrane region" description="Helical" evidence="5">
    <location>
        <begin position="259"/>
        <end position="279"/>
    </location>
</feature>
<dbReference type="PANTHER" id="PTHR23502:SF57">
    <property type="entry name" value="MULTIDRUG RESISTANCE PROTEIN MDTL"/>
    <property type="match status" value="1"/>
</dbReference>
<accession>A0A2N7C896</accession>
<organism evidence="7 8">
    <name type="scientific">Vibrio splendidus</name>
    <dbReference type="NCBI Taxonomy" id="29497"/>
    <lineage>
        <taxon>Bacteria</taxon>
        <taxon>Pseudomonadati</taxon>
        <taxon>Pseudomonadota</taxon>
        <taxon>Gammaproteobacteria</taxon>
        <taxon>Vibrionales</taxon>
        <taxon>Vibrionaceae</taxon>
        <taxon>Vibrio</taxon>
    </lineage>
</organism>
<sequence>MYRFLFCSFALVLLYPTAIDLYLVGLPQIAADLNASEAQLHAAFSIYLAGMATTMLFAGKFADSVGRKPVAIFGAIVFTLSSTLGGVVSSAEPFLIVRFFQGVGAGSCYVVAFAILRDVLDDKRRAKVLSMLNGITCIVPVLAPVIGHLIMTVYPWPSLFTTMAGMGVVVCLLSVLVLKETKLNIKDNGLAKASLSEKSRLPEKPVTLHSTSIETFKEPLFISRVIMTSFGVTTILTYVNVSPLLIMTELGFDRGQYSYTMALTALVSMLVSFSAPFALNVFKQKSLMLTSQTCFIVAAILLIASMDGGLGHYVTLIGFAFVCGGFSLGFGVAMSQALSSYSQRAGVASSILGVSQICTSALFIWFMGIIGLSALNMLAFILAVGGVISIALILWVGPSQVKSDYEEATSPS</sequence>
<comment type="caution">
    <text evidence="7">The sequence shown here is derived from an EMBL/GenBank/DDBJ whole genome shotgun (WGS) entry which is preliminary data.</text>
</comment>
<dbReference type="Proteomes" id="UP000235405">
    <property type="component" value="Unassembled WGS sequence"/>
</dbReference>
<keyword evidence="3 5" id="KW-1133">Transmembrane helix</keyword>
<dbReference type="SUPFAM" id="SSF103473">
    <property type="entry name" value="MFS general substrate transporter"/>
    <property type="match status" value="1"/>
</dbReference>
<dbReference type="InterPro" id="IPR036259">
    <property type="entry name" value="MFS_trans_sf"/>
</dbReference>
<feature type="transmembrane region" description="Helical" evidence="5">
    <location>
        <begin position="156"/>
        <end position="178"/>
    </location>
</feature>
<feature type="transmembrane region" description="Helical" evidence="5">
    <location>
        <begin position="128"/>
        <end position="150"/>
    </location>
</feature>
<feature type="transmembrane region" description="Helical" evidence="5">
    <location>
        <begin position="374"/>
        <end position="396"/>
    </location>
</feature>
<dbReference type="PANTHER" id="PTHR23502">
    <property type="entry name" value="MAJOR FACILITATOR SUPERFAMILY"/>
    <property type="match status" value="1"/>
</dbReference>
<dbReference type="InterPro" id="IPR011701">
    <property type="entry name" value="MFS"/>
</dbReference>
<dbReference type="InterPro" id="IPR005829">
    <property type="entry name" value="Sugar_transporter_CS"/>
</dbReference>
<feature type="transmembrane region" description="Helical" evidence="5">
    <location>
        <begin position="42"/>
        <end position="58"/>
    </location>
</feature>
<dbReference type="CDD" id="cd17320">
    <property type="entry name" value="MFS_MdfA_MDR_like"/>
    <property type="match status" value="1"/>
</dbReference>
<feature type="transmembrane region" description="Helical" evidence="5">
    <location>
        <begin position="95"/>
        <end position="116"/>
    </location>
</feature>
<keyword evidence="2 5" id="KW-0812">Transmembrane</keyword>
<dbReference type="GO" id="GO:0022857">
    <property type="term" value="F:transmembrane transporter activity"/>
    <property type="evidence" value="ECO:0007669"/>
    <property type="project" value="InterPro"/>
</dbReference>
<feature type="transmembrane region" description="Helical" evidence="5">
    <location>
        <begin position="221"/>
        <end position="239"/>
    </location>
</feature>
<comment type="subcellular location">
    <subcellularLocation>
        <location evidence="1">Membrane</location>
        <topology evidence="1">Multi-pass membrane protein</topology>
    </subcellularLocation>
</comment>
<dbReference type="EMBL" id="MCSW01000226">
    <property type="protein sequence ID" value="PMF17217.1"/>
    <property type="molecule type" value="Genomic_DNA"/>
</dbReference>
<feature type="transmembrane region" description="Helical" evidence="5">
    <location>
        <begin position="286"/>
        <end position="304"/>
    </location>
</feature>
<evidence type="ECO:0000256" key="5">
    <source>
        <dbReference type="SAM" id="Phobius"/>
    </source>
</evidence>
<reference evidence="8" key="1">
    <citation type="submission" date="2016-07" db="EMBL/GenBank/DDBJ databases">
        <title>Nontailed viruses are major unrecognized killers of bacteria in the ocean.</title>
        <authorList>
            <person name="Kauffman K."/>
            <person name="Hussain F."/>
            <person name="Yang J."/>
            <person name="Arevalo P."/>
            <person name="Brown J."/>
            <person name="Cutler M."/>
            <person name="Kelly L."/>
            <person name="Polz M.F."/>
        </authorList>
    </citation>
    <scope>NUCLEOTIDE SEQUENCE [LARGE SCALE GENOMIC DNA]</scope>
    <source>
        <strain evidence="8">10N.286.54.F3</strain>
    </source>
</reference>
<feature type="transmembrane region" description="Helical" evidence="5">
    <location>
        <begin position="70"/>
        <end position="89"/>
    </location>
</feature>
<evidence type="ECO:0000313" key="7">
    <source>
        <dbReference type="EMBL" id="PMF17217.1"/>
    </source>
</evidence>
<feature type="domain" description="Major facilitator superfamily (MFS) profile" evidence="6">
    <location>
        <begin position="1"/>
        <end position="401"/>
    </location>
</feature>
<dbReference type="RefSeq" id="WP_102483386.1">
    <property type="nucleotide sequence ID" value="NZ_MCSW01000226.1"/>
</dbReference>
<evidence type="ECO:0000256" key="2">
    <source>
        <dbReference type="ARBA" id="ARBA00022692"/>
    </source>
</evidence>
<dbReference type="NCBIfam" id="NF007782">
    <property type="entry name" value="PRK10473.1"/>
    <property type="match status" value="1"/>
</dbReference>
<evidence type="ECO:0000256" key="1">
    <source>
        <dbReference type="ARBA" id="ARBA00004141"/>
    </source>
</evidence>
<dbReference type="Gene3D" id="1.20.1720.10">
    <property type="entry name" value="Multidrug resistance protein D"/>
    <property type="match status" value="1"/>
</dbReference>
<proteinExistence type="predicted"/>
<dbReference type="GO" id="GO:0005886">
    <property type="term" value="C:plasma membrane"/>
    <property type="evidence" value="ECO:0007669"/>
    <property type="project" value="TreeGrafter"/>
</dbReference>
<dbReference type="PROSITE" id="PS50850">
    <property type="entry name" value="MFS"/>
    <property type="match status" value="1"/>
</dbReference>
<name>A0A2N7C896_VIBSP</name>
<gene>
    <name evidence="7" type="ORF">BCV19_18990</name>
</gene>